<dbReference type="SMART" id="SM00034">
    <property type="entry name" value="CLECT"/>
    <property type="match status" value="1"/>
</dbReference>
<dbReference type="Gene3D" id="3.10.100.10">
    <property type="entry name" value="Mannose-Binding Protein A, subunit A"/>
    <property type="match status" value="1"/>
</dbReference>
<dbReference type="EMBL" id="JAZGQO010000011">
    <property type="protein sequence ID" value="KAK6172707.1"/>
    <property type="molecule type" value="Genomic_DNA"/>
</dbReference>
<dbReference type="SUPFAM" id="SSF56436">
    <property type="entry name" value="C-type lectin-like"/>
    <property type="match status" value="1"/>
</dbReference>
<dbReference type="InterPro" id="IPR001304">
    <property type="entry name" value="C-type_lectin-like"/>
</dbReference>
<dbReference type="PROSITE" id="PS50041">
    <property type="entry name" value="C_TYPE_LECTIN_2"/>
    <property type="match status" value="1"/>
</dbReference>
<evidence type="ECO:0000313" key="3">
    <source>
        <dbReference type="EMBL" id="KAK6172707.1"/>
    </source>
</evidence>
<dbReference type="InterPro" id="IPR003609">
    <property type="entry name" value="Pan_app"/>
</dbReference>
<evidence type="ECO:0000256" key="1">
    <source>
        <dbReference type="SAM" id="SignalP"/>
    </source>
</evidence>
<protein>
    <recommendedName>
        <fullName evidence="2">C-type lectin domain-containing protein</fullName>
    </recommendedName>
</protein>
<reference evidence="3 4" key="1">
    <citation type="submission" date="2024-01" db="EMBL/GenBank/DDBJ databases">
        <title>The genome of the rayed Mediterranean limpet Patella caerulea (Linnaeus, 1758).</title>
        <authorList>
            <person name="Anh-Thu Weber A."/>
            <person name="Halstead-Nussloch G."/>
        </authorList>
    </citation>
    <scope>NUCLEOTIDE SEQUENCE [LARGE SCALE GENOMIC DNA]</scope>
    <source>
        <strain evidence="3">AATW-2023a</strain>
        <tissue evidence="3">Whole specimen</tissue>
    </source>
</reference>
<organism evidence="3 4">
    <name type="scientific">Patella caerulea</name>
    <name type="common">Rayed Mediterranean limpet</name>
    <dbReference type="NCBI Taxonomy" id="87958"/>
    <lineage>
        <taxon>Eukaryota</taxon>
        <taxon>Metazoa</taxon>
        <taxon>Spiralia</taxon>
        <taxon>Lophotrochozoa</taxon>
        <taxon>Mollusca</taxon>
        <taxon>Gastropoda</taxon>
        <taxon>Patellogastropoda</taxon>
        <taxon>Patelloidea</taxon>
        <taxon>Patellidae</taxon>
        <taxon>Patella</taxon>
    </lineage>
</organism>
<sequence>MYGHVFKIVWMLFSNVIVGTTCGVDYKLITTNSKYTGGQKECARNNLTDLAIINTPYKAERVKAFLQKKFNGGVVIGDVYVGLRQFENWLWVNNKPMVWTNWDSGNGFPSTTSKYDCVFIGPSNGYFWRNDLCWKKKYSVCETPCHEATLGTVPMVDQQITSPPPTSVFTVATRTTCTIHCLNNIDECQYISYTQNKCHLFDWNFNMSDPGTIVTPTVGAIIMKVIR</sequence>
<evidence type="ECO:0000259" key="2">
    <source>
        <dbReference type="PROSITE" id="PS50041"/>
    </source>
</evidence>
<feature type="signal peptide" evidence="1">
    <location>
        <begin position="1"/>
        <end position="23"/>
    </location>
</feature>
<dbReference type="Pfam" id="PF00024">
    <property type="entry name" value="PAN_1"/>
    <property type="match status" value="1"/>
</dbReference>
<dbReference type="Pfam" id="PF00059">
    <property type="entry name" value="Lectin_C"/>
    <property type="match status" value="1"/>
</dbReference>
<keyword evidence="1" id="KW-0732">Signal</keyword>
<dbReference type="AlphaFoldDB" id="A0AAN8P801"/>
<dbReference type="Proteomes" id="UP001347796">
    <property type="component" value="Unassembled WGS sequence"/>
</dbReference>
<comment type="caution">
    <text evidence="3">The sequence shown here is derived from an EMBL/GenBank/DDBJ whole genome shotgun (WGS) entry which is preliminary data.</text>
</comment>
<name>A0AAN8P801_PATCE</name>
<dbReference type="InterPro" id="IPR016187">
    <property type="entry name" value="CTDL_fold"/>
</dbReference>
<evidence type="ECO:0000313" key="4">
    <source>
        <dbReference type="Proteomes" id="UP001347796"/>
    </source>
</evidence>
<feature type="chain" id="PRO_5043043291" description="C-type lectin domain-containing protein" evidence="1">
    <location>
        <begin position="24"/>
        <end position="227"/>
    </location>
</feature>
<keyword evidence="4" id="KW-1185">Reference proteome</keyword>
<accession>A0AAN8P801</accession>
<dbReference type="InterPro" id="IPR016186">
    <property type="entry name" value="C-type_lectin-like/link_sf"/>
</dbReference>
<gene>
    <name evidence="3" type="ORF">SNE40_016316</name>
</gene>
<feature type="domain" description="C-type lectin" evidence="2">
    <location>
        <begin position="26"/>
        <end position="142"/>
    </location>
</feature>
<proteinExistence type="predicted"/>
<dbReference type="CDD" id="cd00037">
    <property type="entry name" value="CLECT"/>
    <property type="match status" value="1"/>
</dbReference>